<sequence length="145" mass="15760">MADRTRSSITINAGTADVLAVIADFPRYPEWADGVKDAGVESVDGEGRPERVRFALDAGVIKDRYVLAYDWTADGVRWRMAEPGSVLAELAGGYTLRGSGGRTEVEYELAADIAIPLPGLVKRQAERRIVDTALKGLKRRVERGG</sequence>
<proteinExistence type="predicted"/>
<dbReference type="PANTHER" id="PTHR39683:SF4">
    <property type="entry name" value="COENZYME Q-BINDING PROTEIN COQ10 START DOMAIN-CONTAINING PROTEIN"/>
    <property type="match status" value="1"/>
</dbReference>
<accession>A0A2T0PZR9</accession>
<comment type="caution">
    <text evidence="1">The sequence shown here is derived from an EMBL/GenBank/DDBJ whole genome shotgun (WGS) entry which is preliminary data.</text>
</comment>
<dbReference type="Pfam" id="PF10604">
    <property type="entry name" value="Polyketide_cyc2"/>
    <property type="match status" value="1"/>
</dbReference>
<dbReference type="InterPro" id="IPR023393">
    <property type="entry name" value="START-like_dom_sf"/>
</dbReference>
<dbReference type="Gene3D" id="3.30.530.20">
    <property type="match status" value="1"/>
</dbReference>
<gene>
    <name evidence="1" type="ORF">CLV72_10663</name>
</gene>
<name>A0A2T0PZR9_9ACTN</name>
<dbReference type="PANTHER" id="PTHR39683">
    <property type="entry name" value="CONSERVED PROTEIN TB16.3"/>
    <property type="match status" value="1"/>
</dbReference>
<dbReference type="Proteomes" id="UP000237846">
    <property type="component" value="Unassembled WGS sequence"/>
</dbReference>
<dbReference type="SUPFAM" id="SSF55961">
    <property type="entry name" value="Bet v1-like"/>
    <property type="match status" value="1"/>
</dbReference>
<dbReference type="EMBL" id="PVZC01000006">
    <property type="protein sequence ID" value="PRX97027.1"/>
    <property type="molecule type" value="Genomic_DNA"/>
</dbReference>
<organism evidence="1 2">
    <name type="scientific">Allonocardiopsis opalescens</name>
    <dbReference type="NCBI Taxonomy" id="1144618"/>
    <lineage>
        <taxon>Bacteria</taxon>
        <taxon>Bacillati</taxon>
        <taxon>Actinomycetota</taxon>
        <taxon>Actinomycetes</taxon>
        <taxon>Streptosporangiales</taxon>
        <taxon>Allonocardiopsis</taxon>
    </lineage>
</organism>
<evidence type="ECO:0000313" key="1">
    <source>
        <dbReference type="EMBL" id="PRX97027.1"/>
    </source>
</evidence>
<dbReference type="OrthoDB" id="5243015at2"/>
<dbReference type="RefSeq" id="WP_106248670.1">
    <property type="nucleotide sequence ID" value="NZ_PVZC01000006.1"/>
</dbReference>
<reference evidence="1 2" key="1">
    <citation type="submission" date="2018-03" db="EMBL/GenBank/DDBJ databases">
        <title>Genomic Encyclopedia of Archaeal and Bacterial Type Strains, Phase II (KMG-II): from individual species to whole genera.</title>
        <authorList>
            <person name="Goeker M."/>
        </authorList>
    </citation>
    <scope>NUCLEOTIDE SEQUENCE [LARGE SCALE GENOMIC DNA]</scope>
    <source>
        <strain evidence="1 2">DSM 45601</strain>
    </source>
</reference>
<keyword evidence="2" id="KW-1185">Reference proteome</keyword>
<dbReference type="InterPro" id="IPR019587">
    <property type="entry name" value="Polyketide_cyclase/dehydratase"/>
</dbReference>
<protein>
    <submittedName>
        <fullName evidence="1">Polyketide cyclase/dehydrase/lipid transport protein</fullName>
    </submittedName>
</protein>
<dbReference type="CDD" id="cd07819">
    <property type="entry name" value="SRPBCC_2"/>
    <property type="match status" value="1"/>
</dbReference>
<evidence type="ECO:0000313" key="2">
    <source>
        <dbReference type="Proteomes" id="UP000237846"/>
    </source>
</evidence>
<dbReference type="AlphaFoldDB" id="A0A2T0PZR9"/>